<protein>
    <submittedName>
        <fullName evidence="2">Uncharacterized protein</fullName>
    </submittedName>
</protein>
<feature type="compositionally biased region" description="Polar residues" evidence="1">
    <location>
        <begin position="74"/>
        <end position="87"/>
    </location>
</feature>
<sequence>MSLRTEALSNSAMIGFIMFPRRCHRSPRGRACTRAQPFRSIPLWQEPIRQSNLTIMPQPRPSAVIAPARHPKRSPQTSSLAFQQQRTAPRRAFTTGRPQSGPAWEPVGIPGRACETAPGKTPAPSVTRGVWPTTR</sequence>
<gene>
    <name evidence="2" type="ORF">SDC9_112913</name>
</gene>
<feature type="region of interest" description="Disordered" evidence="1">
    <location>
        <begin position="65"/>
        <end position="135"/>
    </location>
</feature>
<reference evidence="2" key="1">
    <citation type="submission" date="2019-08" db="EMBL/GenBank/DDBJ databases">
        <authorList>
            <person name="Kucharzyk K."/>
            <person name="Murdoch R.W."/>
            <person name="Higgins S."/>
            <person name="Loffler F."/>
        </authorList>
    </citation>
    <scope>NUCLEOTIDE SEQUENCE</scope>
</reference>
<dbReference type="AlphaFoldDB" id="A0A645BKI9"/>
<accession>A0A645BKI9</accession>
<comment type="caution">
    <text evidence="2">The sequence shown here is derived from an EMBL/GenBank/DDBJ whole genome shotgun (WGS) entry which is preliminary data.</text>
</comment>
<proteinExistence type="predicted"/>
<name>A0A645BKI9_9ZZZZ</name>
<organism evidence="2">
    <name type="scientific">bioreactor metagenome</name>
    <dbReference type="NCBI Taxonomy" id="1076179"/>
    <lineage>
        <taxon>unclassified sequences</taxon>
        <taxon>metagenomes</taxon>
        <taxon>ecological metagenomes</taxon>
    </lineage>
</organism>
<dbReference type="EMBL" id="VSSQ01020835">
    <property type="protein sequence ID" value="MPM66009.1"/>
    <property type="molecule type" value="Genomic_DNA"/>
</dbReference>
<evidence type="ECO:0000313" key="2">
    <source>
        <dbReference type="EMBL" id="MPM66009.1"/>
    </source>
</evidence>
<evidence type="ECO:0000256" key="1">
    <source>
        <dbReference type="SAM" id="MobiDB-lite"/>
    </source>
</evidence>